<reference evidence="1" key="1">
    <citation type="journal article" date="2023" name="G3 (Bethesda)">
        <title>A reference genome for the long-term kleptoplast-retaining sea slug Elysia crispata morphotype clarki.</title>
        <authorList>
            <person name="Eastman K.E."/>
            <person name="Pendleton A.L."/>
            <person name="Shaikh M.A."/>
            <person name="Suttiyut T."/>
            <person name="Ogas R."/>
            <person name="Tomko P."/>
            <person name="Gavelis G."/>
            <person name="Widhalm J.R."/>
            <person name="Wisecaver J.H."/>
        </authorList>
    </citation>
    <scope>NUCLEOTIDE SEQUENCE</scope>
    <source>
        <strain evidence="1">ECLA1</strain>
    </source>
</reference>
<comment type="caution">
    <text evidence="1">The sequence shown here is derived from an EMBL/GenBank/DDBJ whole genome shotgun (WGS) entry which is preliminary data.</text>
</comment>
<keyword evidence="2" id="KW-1185">Reference proteome</keyword>
<proteinExistence type="predicted"/>
<accession>A0AAE1AF40</accession>
<evidence type="ECO:0000313" key="1">
    <source>
        <dbReference type="EMBL" id="KAK3786472.1"/>
    </source>
</evidence>
<name>A0AAE1AF40_9GAST</name>
<gene>
    <name evidence="1" type="ORF">RRG08_058530</name>
</gene>
<dbReference type="EMBL" id="JAWDGP010001963">
    <property type="protein sequence ID" value="KAK3786472.1"/>
    <property type="molecule type" value="Genomic_DNA"/>
</dbReference>
<dbReference type="AlphaFoldDB" id="A0AAE1AF40"/>
<organism evidence="1 2">
    <name type="scientific">Elysia crispata</name>
    <name type="common">lettuce slug</name>
    <dbReference type="NCBI Taxonomy" id="231223"/>
    <lineage>
        <taxon>Eukaryota</taxon>
        <taxon>Metazoa</taxon>
        <taxon>Spiralia</taxon>
        <taxon>Lophotrochozoa</taxon>
        <taxon>Mollusca</taxon>
        <taxon>Gastropoda</taxon>
        <taxon>Heterobranchia</taxon>
        <taxon>Euthyneura</taxon>
        <taxon>Panpulmonata</taxon>
        <taxon>Sacoglossa</taxon>
        <taxon>Placobranchoidea</taxon>
        <taxon>Plakobranchidae</taxon>
        <taxon>Elysia</taxon>
    </lineage>
</organism>
<dbReference type="Proteomes" id="UP001283361">
    <property type="component" value="Unassembled WGS sequence"/>
</dbReference>
<protein>
    <submittedName>
        <fullName evidence="1">Uncharacterized protein</fullName>
    </submittedName>
</protein>
<sequence length="98" mass="11410">MMPYKNWAKYLICPEELVYQANVTRCMPLGQSNFLAKFLVTNRTEIIINYKQRSSNFQPTEFPCLDSMTNQCLLQVFLWSAIDFCRSVCLLDGSPEIE</sequence>
<evidence type="ECO:0000313" key="2">
    <source>
        <dbReference type="Proteomes" id="UP001283361"/>
    </source>
</evidence>